<keyword evidence="1" id="KW-0472">Membrane</keyword>
<dbReference type="CDD" id="cd05709">
    <property type="entry name" value="S2P-M50"/>
    <property type="match status" value="1"/>
</dbReference>
<dbReference type="GO" id="GO:0016020">
    <property type="term" value="C:membrane"/>
    <property type="evidence" value="ECO:0007669"/>
    <property type="project" value="InterPro"/>
</dbReference>
<proteinExistence type="predicted"/>
<dbReference type="STRING" id="314256.OG2516_11511"/>
<name>Q2CJQ1_OCEGH</name>
<evidence type="ECO:0008006" key="4">
    <source>
        <dbReference type="Google" id="ProtNLM"/>
    </source>
</evidence>
<dbReference type="PANTHER" id="PTHR13325:SF3">
    <property type="entry name" value="MEMBRANE-BOUND TRANSCRIPTION FACTOR SITE-2 PROTEASE"/>
    <property type="match status" value="1"/>
</dbReference>
<gene>
    <name evidence="2" type="ORF">OG2516_11511</name>
</gene>
<dbReference type="InterPro" id="IPR001193">
    <property type="entry name" value="MBTPS2"/>
</dbReference>
<keyword evidence="1" id="KW-0812">Transmembrane</keyword>
<dbReference type="GO" id="GO:0031293">
    <property type="term" value="P:membrane protein intracellular domain proteolysis"/>
    <property type="evidence" value="ECO:0007669"/>
    <property type="project" value="TreeGrafter"/>
</dbReference>
<dbReference type="GO" id="GO:0005737">
    <property type="term" value="C:cytoplasm"/>
    <property type="evidence" value="ECO:0007669"/>
    <property type="project" value="TreeGrafter"/>
</dbReference>
<dbReference type="RefSeq" id="WP_007255822.1">
    <property type="nucleotide sequence ID" value="NZ_CH724107.1"/>
</dbReference>
<keyword evidence="1" id="KW-1133">Transmembrane helix</keyword>
<protein>
    <recommendedName>
        <fullName evidence="4">Peptidase, M50 family protein</fullName>
    </recommendedName>
</protein>
<dbReference type="Proteomes" id="UP000003635">
    <property type="component" value="Unassembled WGS sequence"/>
</dbReference>
<comment type="caution">
    <text evidence="2">The sequence shown here is derived from an EMBL/GenBank/DDBJ whole genome shotgun (WGS) entry which is preliminary data.</text>
</comment>
<dbReference type="EMBL" id="AAOT01000001">
    <property type="protein sequence ID" value="EAR53088.1"/>
    <property type="molecule type" value="Genomic_DNA"/>
</dbReference>
<feature type="transmembrane region" description="Helical" evidence="1">
    <location>
        <begin position="119"/>
        <end position="136"/>
    </location>
</feature>
<organism evidence="2 3">
    <name type="scientific">Oceanicola granulosus (strain ATCC BAA-861 / DSM 15982 / KCTC 12143 / HTCC2516)</name>
    <dbReference type="NCBI Taxonomy" id="314256"/>
    <lineage>
        <taxon>Bacteria</taxon>
        <taxon>Pseudomonadati</taxon>
        <taxon>Pseudomonadota</taxon>
        <taxon>Alphaproteobacteria</taxon>
        <taxon>Rhodobacterales</taxon>
        <taxon>Roseobacteraceae</taxon>
        <taxon>Oceanicola</taxon>
    </lineage>
</organism>
<feature type="transmembrane region" description="Helical" evidence="1">
    <location>
        <begin position="347"/>
        <end position="366"/>
    </location>
</feature>
<sequence length="660" mass="72014">MDTLRLADLNAVDLTISADRGRAMYLATDRRTGEILELPEPIAMAMRRGQKLVAGGDVTLSKPELQAIYAALSTFDRIRRQGLEKAAKFNPLFQSFELFDVGRYAPELARLARAVLRPALGWAVALLALACLWLGARTDWAILGAFRDVFSLEAIATFALIAPLLKVIHELGHVLTALRLGAPVRTAGIMLIGMYPMPFVNISDADVTVGRRERILISLAGLFTDIVVAMVAFVAWHLVDGTFWTTLLGNIFVFSAINSVLFNANPLIKLDGYFAMSDAIGERNLNANAMTAFRATRRWVTALGHDGARPRGRRGWAMLGYALLSALYKVWIIVSIVWALLPKFLGLGVLLVGWGIYATFFSPLLADSAVPQVSGDPERRAKARRIRRLMLAGFAAGLAALLLLWRPAPVLLLPLTLDVGETYALTVETQGAVAELRPDGPVAEGEALLALANPALVARAEVLALEREQAALELGAAQGVNEARAQVARSQLDAFEERLALSRQSIDALVRTAPGPGTFVAAPGLQRGAWLTEGAPYGTFLPDAASARMRADFPEAWLRRFEDGAVRGELRSEIGVLGPVLDKDAMSLVERAQRDDESGVRSFALTAEVPLPPAEAASSRIHMRLVFPREPAWRHVLFWGEGLVETFREAQLRDRIQRLD</sequence>
<feature type="transmembrane region" description="Helical" evidence="1">
    <location>
        <begin position="242"/>
        <end position="262"/>
    </location>
</feature>
<dbReference type="OrthoDB" id="9759690at2"/>
<accession>Q2CJQ1</accession>
<evidence type="ECO:0000256" key="1">
    <source>
        <dbReference type="SAM" id="Phobius"/>
    </source>
</evidence>
<keyword evidence="3" id="KW-1185">Reference proteome</keyword>
<dbReference type="AlphaFoldDB" id="Q2CJQ1"/>
<feature type="transmembrane region" description="Helical" evidence="1">
    <location>
        <begin position="386"/>
        <end position="405"/>
    </location>
</feature>
<feature type="transmembrane region" description="Helical" evidence="1">
    <location>
        <begin position="180"/>
        <end position="203"/>
    </location>
</feature>
<feature type="transmembrane region" description="Helical" evidence="1">
    <location>
        <begin position="215"/>
        <end position="236"/>
    </location>
</feature>
<dbReference type="HOGENOM" id="CLU_415514_0_0_5"/>
<feature type="transmembrane region" description="Helical" evidence="1">
    <location>
        <begin position="148"/>
        <end position="168"/>
    </location>
</feature>
<evidence type="ECO:0000313" key="2">
    <source>
        <dbReference type="EMBL" id="EAR53088.1"/>
    </source>
</evidence>
<reference evidence="2 3" key="1">
    <citation type="journal article" date="2010" name="J. Bacteriol.">
        <title>Genome sequences of Oceanicola granulosus HTCC2516(T) and Oceanicola batsensis HTCC2597(TDelta).</title>
        <authorList>
            <person name="Thrash J.C."/>
            <person name="Cho J.C."/>
            <person name="Vergin K.L."/>
            <person name="Giovannoni S.J."/>
        </authorList>
    </citation>
    <scope>NUCLEOTIDE SEQUENCE [LARGE SCALE GENOMIC DNA]</scope>
    <source>
        <strain evidence="3">ATCC BAA-861 / DSM 15982 / KCTC 12143 / HTCC2516</strain>
    </source>
</reference>
<dbReference type="GO" id="GO:0004222">
    <property type="term" value="F:metalloendopeptidase activity"/>
    <property type="evidence" value="ECO:0007669"/>
    <property type="project" value="InterPro"/>
</dbReference>
<dbReference type="eggNOG" id="COG1994">
    <property type="taxonomic scope" value="Bacteria"/>
</dbReference>
<dbReference type="PANTHER" id="PTHR13325">
    <property type="entry name" value="PROTEASE M50 MEMBRANE-BOUND TRANSCRIPTION FACTOR SITE 2 PROTEASE"/>
    <property type="match status" value="1"/>
</dbReference>
<evidence type="ECO:0000313" key="3">
    <source>
        <dbReference type="Proteomes" id="UP000003635"/>
    </source>
</evidence>
<feature type="transmembrane region" description="Helical" evidence="1">
    <location>
        <begin position="319"/>
        <end position="341"/>
    </location>
</feature>